<dbReference type="GO" id="GO:0000052">
    <property type="term" value="P:citrulline metabolic process"/>
    <property type="evidence" value="ECO:0007669"/>
    <property type="project" value="TreeGrafter"/>
</dbReference>
<proteinExistence type="inferred from homology"/>
<keyword evidence="2" id="KW-0378">Hydrolase</keyword>
<dbReference type="PANTHER" id="PTHR12737:SF9">
    <property type="entry name" value="DIMETHYLARGININASE"/>
    <property type="match status" value="1"/>
</dbReference>
<evidence type="ECO:0000313" key="5">
    <source>
        <dbReference type="EMBL" id="QPP07360.1"/>
    </source>
</evidence>
<gene>
    <name evidence="5" type="ORF">G4Z16_14280</name>
</gene>
<evidence type="ECO:0000256" key="1">
    <source>
        <dbReference type="ARBA" id="ARBA00008532"/>
    </source>
</evidence>
<feature type="active site" description="Proton donor" evidence="3">
    <location>
        <position position="173"/>
    </location>
</feature>
<dbReference type="SUPFAM" id="SSF55909">
    <property type="entry name" value="Pentein"/>
    <property type="match status" value="1"/>
</dbReference>
<dbReference type="GO" id="GO:0016403">
    <property type="term" value="F:dimethylargininase activity"/>
    <property type="evidence" value="ECO:0007669"/>
    <property type="project" value="TreeGrafter"/>
</dbReference>
<feature type="active site" description="Nucleophile" evidence="3">
    <location>
        <position position="266"/>
    </location>
</feature>
<dbReference type="PANTHER" id="PTHR12737">
    <property type="entry name" value="DIMETHYLARGININE DIMETHYLAMINOHYDROLASE"/>
    <property type="match status" value="1"/>
</dbReference>
<sequence length="299" mass="33052">MPESSAVRTARPRRYLMCRPTYFDVQYSINPWMSPEKPVDRDRAVAQWEKLKELYTGLGHTVELIDPLPGLPDMVFAANGATVVDGKVLAARFRNEERAAEGPAYAQWFRDRRFGRVHEPQWVNEGEGDYLTTDRWILAGTGFRTDPRSHQEAQELFGRPVVGLTLTDPRFYHLDTALAVLGEEVMYYPEAFSEGSRAVLRELFPGAITASAHDAEAFGLNAVSDGRNVVLPETATGLIAELRRRGYEPHGVDLSELLKAGGSVKCCTLEIREPSGGREQRSGRAGTTASAPAQTACVV</sequence>
<dbReference type="GO" id="GO:0006525">
    <property type="term" value="P:arginine metabolic process"/>
    <property type="evidence" value="ECO:0007669"/>
    <property type="project" value="TreeGrafter"/>
</dbReference>
<dbReference type="EMBL" id="CP048882">
    <property type="protein sequence ID" value="QPP07360.1"/>
    <property type="molecule type" value="Genomic_DNA"/>
</dbReference>
<dbReference type="GO" id="GO:0045429">
    <property type="term" value="P:positive regulation of nitric oxide biosynthetic process"/>
    <property type="evidence" value="ECO:0007669"/>
    <property type="project" value="TreeGrafter"/>
</dbReference>
<protein>
    <submittedName>
        <fullName evidence="5">Amidinotransferase</fullName>
    </submittedName>
</protein>
<dbReference type="RefSeq" id="WP_197351149.1">
    <property type="nucleotide sequence ID" value="NZ_CP048882.1"/>
</dbReference>
<evidence type="ECO:0000256" key="4">
    <source>
        <dbReference type="SAM" id="MobiDB-lite"/>
    </source>
</evidence>
<keyword evidence="6" id="KW-1185">Reference proteome</keyword>
<dbReference type="NCBIfam" id="NF045659">
    <property type="entry name" value="DiMArgaseDdahMtb"/>
    <property type="match status" value="1"/>
</dbReference>
<reference evidence="6" key="1">
    <citation type="submission" date="2020-02" db="EMBL/GenBank/DDBJ databases">
        <title>Streptomyces sp. ASO4wet.</title>
        <authorList>
            <person name="Risdian C."/>
            <person name="Landwehr W."/>
            <person name="Schupp P."/>
            <person name="Wink J."/>
        </authorList>
    </citation>
    <scope>NUCLEOTIDE SEQUENCE [LARGE SCALE GENOMIC DNA]</scope>
    <source>
        <strain evidence="6">ASO4wet</strain>
    </source>
</reference>
<dbReference type="AlphaFoldDB" id="A0A7T1WU01"/>
<feature type="region of interest" description="Disordered" evidence="4">
    <location>
        <begin position="274"/>
        <end position="294"/>
    </location>
</feature>
<evidence type="ECO:0000313" key="6">
    <source>
        <dbReference type="Proteomes" id="UP000595046"/>
    </source>
</evidence>
<evidence type="ECO:0000256" key="3">
    <source>
        <dbReference type="PIRSR" id="PIRSR633199-1"/>
    </source>
</evidence>
<dbReference type="Proteomes" id="UP000595046">
    <property type="component" value="Chromosome"/>
</dbReference>
<keyword evidence="5" id="KW-0808">Transferase</keyword>
<evidence type="ECO:0000256" key="2">
    <source>
        <dbReference type="ARBA" id="ARBA00022801"/>
    </source>
</evidence>
<dbReference type="Gene3D" id="3.75.10.10">
    <property type="entry name" value="L-arginine/glycine Amidinotransferase, Chain A"/>
    <property type="match status" value="1"/>
</dbReference>
<dbReference type="KEGG" id="sbat:G4Z16_14280"/>
<name>A0A7T1WU01_9ACTN</name>
<dbReference type="GO" id="GO:0016597">
    <property type="term" value="F:amino acid binding"/>
    <property type="evidence" value="ECO:0007669"/>
    <property type="project" value="TreeGrafter"/>
</dbReference>
<dbReference type="GO" id="GO:0016740">
    <property type="term" value="F:transferase activity"/>
    <property type="evidence" value="ECO:0007669"/>
    <property type="project" value="UniProtKB-KW"/>
</dbReference>
<dbReference type="InterPro" id="IPR033199">
    <property type="entry name" value="DDAH-like"/>
</dbReference>
<accession>A0A7T1WU01</accession>
<organism evidence="5 6">
    <name type="scientific">Streptomyces bathyalis</name>
    <dbReference type="NCBI Taxonomy" id="2710756"/>
    <lineage>
        <taxon>Bacteria</taxon>
        <taxon>Bacillati</taxon>
        <taxon>Actinomycetota</taxon>
        <taxon>Actinomycetes</taxon>
        <taxon>Kitasatosporales</taxon>
        <taxon>Streptomycetaceae</taxon>
        <taxon>Streptomyces</taxon>
    </lineage>
</organism>
<comment type="similarity">
    <text evidence="1">Belongs to the DDAH family.</text>
</comment>
<dbReference type="Pfam" id="PF19420">
    <property type="entry name" value="DDAH_eukar"/>
    <property type="match status" value="1"/>
</dbReference>